<dbReference type="PATRIC" id="fig|631454.5.peg.2304"/>
<accession>V4QXP4</accession>
<keyword evidence="1" id="KW-0949">S-adenosyl-L-methionine</keyword>
<dbReference type="CDD" id="cd09281">
    <property type="entry name" value="UPF0066"/>
    <property type="match status" value="1"/>
</dbReference>
<evidence type="ECO:0000313" key="5">
    <source>
        <dbReference type="EMBL" id="ESR24502.1"/>
    </source>
</evidence>
<proteinExistence type="inferred from homology"/>
<evidence type="ECO:0000259" key="4">
    <source>
        <dbReference type="PROSITE" id="PS51668"/>
    </source>
</evidence>
<dbReference type="Pfam" id="PF01980">
    <property type="entry name" value="TrmO_N"/>
    <property type="match status" value="1"/>
</dbReference>
<feature type="region of interest" description="Disordered" evidence="3">
    <location>
        <begin position="37"/>
        <end position="57"/>
    </location>
</feature>
<dbReference type="NCBIfam" id="TIGR00104">
    <property type="entry name" value="tRNA_TsaA"/>
    <property type="match status" value="1"/>
</dbReference>
<reference evidence="5 6" key="1">
    <citation type="journal article" date="2014" name="Genome Announc.">
        <title>Draft Genome Sequence of Lutibaculum baratangense Strain AMV1T, Isolated from a Mud Volcano in Andamans, India.</title>
        <authorList>
            <person name="Singh A."/>
            <person name="Sreenivas A."/>
            <person name="Sathyanarayana Reddy G."/>
            <person name="Pinnaka A.K."/>
            <person name="Shivaji S."/>
        </authorList>
    </citation>
    <scope>NUCLEOTIDE SEQUENCE [LARGE SCALE GENOMIC DNA]</scope>
    <source>
        <strain evidence="5 6">AMV1</strain>
    </source>
</reference>
<dbReference type="PROSITE" id="PS51668">
    <property type="entry name" value="TSAA_2"/>
    <property type="match status" value="1"/>
</dbReference>
<dbReference type="SUPFAM" id="SSF118196">
    <property type="entry name" value="YaeB-like"/>
    <property type="match status" value="1"/>
</dbReference>
<evidence type="ECO:0000256" key="2">
    <source>
        <dbReference type="ARBA" id="ARBA00033753"/>
    </source>
</evidence>
<dbReference type="PANTHER" id="PTHR12818">
    <property type="entry name" value="TRNA (ADENINE(37)-N6)-METHYLTRANSFERASE"/>
    <property type="match status" value="1"/>
</dbReference>
<dbReference type="RefSeq" id="WP_023432465.1">
    <property type="nucleotide sequence ID" value="NZ_AWXZ01000031.1"/>
</dbReference>
<evidence type="ECO:0000256" key="1">
    <source>
        <dbReference type="ARBA" id="ARBA00022691"/>
    </source>
</evidence>
<dbReference type="OrthoDB" id="9804309at2"/>
<name>V4QXP4_9HYPH</name>
<dbReference type="InterPro" id="IPR040372">
    <property type="entry name" value="YaeB-like"/>
</dbReference>
<feature type="domain" description="TsaA-like" evidence="4">
    <location>
        <begin position="24"/>
        <end position="160"/>
    </location>
</feature>
<protein>
    <recommendedName>
        <fullName evidence="4">TsaA-like domain-containing protein</fullName>
    </recommendedName>
</protein>
<dbReference type="Proteomes" id="UP000017819">
    <property type="component" value="Unassembled WGS sequence"/>
</dbReference>
<dbReference type="PANTHER" id="PTHR12818:SF0">
    <property type="entry name" value="TRNA (ADENINE(37)-N6)-METHYLTRANSFERASE"/>
    <property type="match status" value="1"/>
</dbReference>
<comment type="caution">
    <text evidence="5">The sequence shown here is derived from an EMBL/GenBank/DDBJ whole genome shotgun (WGS) entry which is preliminary data.</text>
</comment>
<dbReference type="EMBL" id="AWXZ01000031">
    <property type="protein sequence ID" value="ESR24502.1"/>
    <property type="molecule type" value="Genomic_DNA"/>
</dbReference>
<evidence type="ECO:0000313" key="6">
    <source>
        <dbReference type="Proteomes" id="UP000017819"/>
    </source>
</evidence>
<organism evidence="5 6">
    <name type="scientific">Lutibaculum baratangense AMV1</name>
    <dbReference type="NCBI Taxonomy" id="631454"/>
    <lineage>
        <taxon>Bacteria</taxon>
        <taxon>Pseudomonadati</taxon>
        <taxon>Pseudomonadota</taxon>
        <taxon>Alphaproteobacteria</taxon>
        <taxon>Hyphomicrobiales</taxon>
        <taxon>Tepidamorphaceae</taxon>
        <taxon>Lutibaculum</taxon>
    </lineage>
</organism>
<dbReference type="Gene3D" id="2.40.30.70">
    <property type="entry name" value="YaeB-like"/>
    <property type="match status" value="1"/>
</dbReference>
<dbReference type="InterPro" id="IPR036414">
    <property type="entry name" value="YaeB_N_sf"/>
</dbReference>
<sequence>MERERPGEVKLEQGALERSEGDRVVFIGRIRSQWMDRSQTPKNLRQARERGPHEASVEVDEPFRPGLADLAGASHVILLTWMHRAERDVIRQLPRHAERPLGLFSLRSPARPNPIGLEIVRLLDLDEDRGLLTVDATDCLDGTPLVDIKPYLPSIDAFPEAVPPRR</sequence>
<feature type="compositionally biased region" description="Basic and acidic residues" evidence="3">
    <location>
        <begin position="46"/>
        <end position="56"/>
    </location>
</feature>
<dbReference type="AlphaFoldDB" id="V4QXP4"/>
<dbReference type="InterPro" id="IPR023370">
    <property type="entry name" value="TrmO-like_N"/>
</dbReference>
<dbReference type="InterPro" id="IPR036413">
    <property type="entry name" value="YaeB-like_sf"/>
</dbReference>
<dbReference type="STRING" id="631454.N177_2336"/>
<comment type="similarity">
    <text evidence="2">Belongs to the tRNA methyltransferase O family.</text>
</comment>
<dbReference type="eggNOG" id="COG1720">
    <property type="taxonomic scope" value="Bacteria"/>
</dbReference>
<keyword evidence="6" id="KW-1185">Reference proteome</keyword>
<gene>
    <name evidence="5" type="ORF">N177_2336</name>
</gene>
<evidence type="ECO:0000256" key="3">
    <source>
        <dbReference type="SAM" id="MobiDB-lite"/>
    </source>
</evidence>